<sequence>MPKGKLHLKRTPAEEAEREYRKARRAARKAAKKKLRPQSDDEADSYDDRERAHSRKRRRTEDAPSTYYDSDSEYGPQPAASASGSGAGSHRAHRPDYERIQAEIEEMRFRDKLYEALGEDERLDSVEASLNTYAHIPRRWRGGGMERMDDELGIDPKYMEDEDYAEWVRSGMWKKKHAAEHGEQMRRDAERKARREREKAVKEETRRMERAAEEERRKRKSVREQLRAVEARELYDTRWKELLAPGSTAQEGSLRFRDVPWPIMPPISSGKREEHPVMVIEDLTAEAISAFLLPPESVSHSDADTAKKERKEKLRETMLRFHPDKFEGRIMRLVHEKDKECVMEAVGMVARSLNTLMGAS</sequence>
<dbReference type="EMBL" id="MNAD01000626">
    <property type="protein sequence ID" value="OJT11561.1"/>
    <property type="molecule type" value="Genomic_DNA"/>
</dbReference>
<name>A0A1M2VVD6_TRAPU</name>
<dbReference type="GO" id="GO:0005634">
    <property type="term" value="C:nucleus"/>
    <property type="evidence" value="ECO:0007669"/>
    <property type="project" value="UniProtKB-SubCell"/>
</dbReference>
<evidence type="ECO:0000256" key="6">
    <source>
        <dbReference type="SAM" id="MobiDB-lite"/>
    </source>
</evidence>
<evidence type="ECO:0008006" key="9">
    <source>
        <dbReference type="Google" id="ProtNLM"/>
    </source>
</evidence>
<dbReference type="InterPro" id="IPR038753">
    <property type="entry name" value="NFKBIL1"/>
</dbReference>
<evidence type="ECO:0000313" key="8">
    <source>
        <dbReference type="Proteomes" id="UP000184267"/>
    </source>
</evidence>
<dbReference type="Proteomes" id="UP000184267">
    <property type="component" value="Unassembled WGS sequence"/>
</dbReference>
<accession>A0A1M2VVD6</accession>
<gene>
    <name evidence="7" type="ORF">TRAPUB_11926</name>
</gene>
<feature type="region of interest" description="Disordered" evidence="6">
    <location>
        <begin position="1"/>
        <end position="99"/>
    </location>
</feature>
<feature type="compositionally biased region" description="Basic residues" evidence="6">
    <location>
        <begin position="21"/>
        <end position="36"/>
    </location>
</feature>
<comment type="caution">
    <text evidence="7">The sequence shown here is derived from an EMBL/GenBank/DDBJ whole genome shotgun (WGS) entry which is preliminary data.</text>
</comment>
<dbReference type="PANTHER" id="PTHR15263">
    <property type="entry name" value="I-KAPPA-B-LIKE PROTEIN IKBL"/>
    <property type="match status" value="1"/>
</dbReference>
<evidence type="ECO:0000256" key="2">
    <source>
        <dbReference type="ARBA" id="ARBA00022553"/>
    </source>
</evidence>
<evidence type="ECO:0000313" key="7">
    <source>
        <dbReference type="EMBL" id="OJT11561.1"/>
    </source>
</evidence>
<comment type="subcellular location">
    <subcellularLocation>
        <location evidence="1">Nucleus</location>
    </subcellularLocation>
</comment>
<keyword evidence="5" id="KW-0539">Nucleus</keyword>
<keyword evidence="2" id="KW-0597">Phosphoprotein</keyword>
<organism evidence="7 8">
    <name type="scientific">Trametes pubescens</name>
    <name type="common">White-rot fungus</name>
    <dbReference type="NCBI Taxonomy" id="154538"/>
    <lineage>
        <taxon>Eukaryota</taxon>
        <taxon>Fungi</taxon>
        <taxon>Dikarya</taxon>
        <taxon>Basidiomycota</taxon>
        <taxon>Agaricomycotina</taxon>
        <taxon>Agaricomycetes</taxon>
        <taxon>Polyporales</taxon>
        <taxon>Polyporaceae</taxon>
        <taxon>Trametes</taxon>
    </lineage>
</organism>
<evidence type="ECO:0000256" key="4">
    <source>
        <dbReference type="ARBA" id="ARBA00023043"/>
    </source>
</evidence>
<dbReference type="OrthoDB" id="412109at2759"/>
<dbReference type="PANTHER" id="PTHR15263:SF1">
    <property type="entry name" value="NF-KAPPA-B INHIBITOR-LIKE PROTEIN 1"/>
    <property type="match status" value="1"/>
</dbReference>
<feature type="compositionally biased region" description="Basic and acidic residues" evidence="6">
    <location>
        <begin position="179"/>
        <end position="223"/>
    </location>
</feature>
<dbReference type="OMA" id="MWEKTHQ"/>
<keyword evidence="8" id="KW-1185">Reference proteome</keyword>
<dbReference type="STRING" id="154538.A0A1M2VVD6"/>
<keyword evidence="3" id="KW-0677">Repeat</keyword>
<feature type="compositionally biased region" description="Basic residues" evidence="6">
    <location>
        <begin position="1"/>
        <end position="10"/>
    </location>
</feature>
<dbReference type="AlphaFoldDB" id="A0A1M2VVD6"/>
<evidence type="ECO:0000256" key="3">
    <source>
        <dbReference type="ARBA" id="ARBA00022737"/>
    </source>
</evidence>
<evidence type="ECO:0000256" key="5">
    <source>
        <dbReference type="ARBA" id="ARBA00023242"/>
    </source>
</evidence>
<proteinExistence type="predicted"/>
<protein>
    <recommendedName>
        <fullName evidence="9">NF-kappa-B inhibitor-like protein 1</fullName>
    </recommendedName>
</protein>
<feature type="region of interest" description="Disordered" evidence="6">
    <location>
        <begin position="178"/>
        <end position="223"/>
    </location>
</feature>
<keyword evidence="4" id="KW-0040">ANK repeat</keyword>
<feature type="compositionally biased region" description="Basic and acidic residues" evidence="6">
    <location>
        <begin position="11"/>
        <end position="20"/>
    </location>
</feature>
<evidence type="ECO:0000256" key="1">
    <source>
        <dbReference type="ARBA" id="ARBA00004123"/>
    </source>
</evidence>
<dbReference type="GO" id="GO:0043124">
    <property type="term" value="P:negative regulation of canonical NF-kappaB signal transduction"/>
    <property type="evidence" value="ECO:0007669"/>
    <property type="project" value="InterPro"/>
</dbReference>
<reference evidence="7 8" key="1">
    <citation type="submission" date="2016-10" db="EMBL/GenBank/DDBJ databases">
        <title>Genome sequence of the basidiomycete white-rot fungus Trametes pubescens.</title>
        <authorList>
            <person name="Makela M.R."/>
            <person name="Granchi Z."/>
            <person name="Peng M."/>
            <person name="De Vries R.P."/>
            <person name="Grigoriev I."/>
            <person name="Riley R."/>
            <person name="Hilden K."/>
        </authorList>
    </citation>
    <scope>NUCLEOTIDE SEQUENCE [LARGE SCALE GENOMIC DNA]</scope>
    <source>
        <strain evidence="7 8">FBCC735</strain>
    </source>
</reference>